<dbReference type="STRING" id="47312.SAMN04489765_3378"/>
<reference evidence="9" key="1">
    <citation type="submission" date="2016-10" db="EMBL/GenBank/DDBJ databases">
        <authorList>
            <person name="Varghese N."/>
            <person name="Submissions S."/>
        </authorList>
    </citation>
    <scope>NUCLEOTIDE SEQUENCE [LARGE SCALE GENOMIC DNA]</scope>
    <source>
        <strain evidence="9">DSM 44142</strain>
    </source>
</reference>
<dbReference type="NCBIfam" id="TIGR00229">
    <property type="entry name" value="sensory_box"/>
    <property type="match status" value="1"/>
</dbReference>
<feature type="domain" description="PAS" evidence="6">
    <location>
        <begin position="25"/>
        <end position="70"/>
    </location>
</feature>
<dbReference type="EMBL" id="FNLF01000002">
    <property type="protein sequence ID" value="SDR13331.1"/>
    <property type="molecule type" value="Genomic_DNA"/>
</dbReference>
<evidence type="ECO:0000256" key="4">
    <source>
        <dbReference type="ARBA" id="ARBA00022679"/>
    </source>
</evidence>
<dbReference type="Proteomes" id="UP000183053">
    <property type="component" value="Unassembled WGS sequence"/>
</dbReference>
<name>A0A1H1GJI1_9ACTN</name>
<evidence type="ECO:0000313" key="8">
    <source>
        <dbReference type="EMBL" id="SDR13331.1"/>
    </source>
</evidence>
<dbReference type="InterPro" id="IPR036388">
    <property type="entry name" value="WH-like_DNA-bd_sf"/>
</dbReference>
<keyword evidence="4" id="KW-0808">Transferase</keyword>
<sequence length="210" mass="23715">MEAVDGAPQSFGAFRLFFDGERWEWSGDVARMHGYAPGEVIPTTELILSHKHPDDAPAVRERVRHTLSSGDPFSSRHRIIDTAGAVHHIIVVADRMLSDDHEVIGTEGYYIDITETVESEVRQSLAETMPDVIAAREDIDRAKGVLMFVYGVSADRAFDILRWRSQETNVKLRVLAAQLIEDFASQEPLLSRSARERFDHLLLTAHHRID</sequence>
<protein>
    <recommendedName>
        <fullName evidence="2">histidine kinase</fullName>
        <ecNumber evidence="2">2.7.13.3</ecNumber>
    </recommendedName>
</protein>
<dbReference type="EC" id="2.7.13.3" evidence="2"/>
<keyword evidence="5" id="KW-0418">Kinase</keyword>
<dbReference type="PROSITE" id="PS50112">
    <property type="entry name" value="PAS"/>
    <property type="match status" value="1"/>
</dbReference>
<evidence type="ECO:0000256" key="3">
    <source>
        <dbReference type="ARBA" id="ARBA00022553"/>
    </source>
</evidence>
<keyword evidence="3" id="KW-0597">Phosphoprotein</keyword>
<evidence type="ECO:0000259" key="7">
    <source>
        <dbReference type="PROSITE" id="PS50921"/>
    </source>
</evidence>
<dbReference type="SUPFAM" id="SSF55785">
    <property type="entry name" value="PYP-like sensor domain (PAS domain)"/>
    <property type="match status" value="1"/>
</dbReference>
<dbReference type="Gene3D" id="3.30.450.20">
    <property type="entry name" value="PAS domain"/>
    <property type="match status" value="1"/>
</dbReference>
<evidence type="ECO:0000259" key="6">
    <source>
        <dbReference type="PROSITE" id="PS50112"/>
    </source>
</evidence>
<dbReference type="PROSITE" id="PS50921">
    <property type="entry name" value="ANTAR"/>
    <property type="match status" value="1"/>
</dbReference>
<dbReference type="InterPro" id="IPR035965">
    <property type="entry name" value="PAS-like_dom_sf"/>
</dbReference>
<dbReference type="PANTHER" id="PTHR43304">
    <property type="entry name" value="PHYTOCHROME-LIKE PROTEIN CPH1"/>
    <property type="match status" value="1"/>
</dbReference>
<organism evidence="8 9">
    <name type="scientific">Tsukamurella pulmonis</name>
    <dbReference type="NCBI Taxonomy" id="47312"/>
    <lineage>
        <taxon>Bacteria</taxon>
        <taxon>Bacillati</taxon>
        <taxon>Actinomycetota</taxon>
        <taxon>Actinomycetes</taxon>
        <taxon>Mycobacteriales</taxon>
        <taxon>Tsukamurellaceae</taxon>
        <taxon>Tsukamurella</taxon>
    </lineage>
</organism>
<comment type="catalytic activity">
    <reaction evidence="1">
        <text>ATP + protein L-histidine = ADP + protein N-phospho-L-histidine.</text>
        <dbReference type="EC" id="2.7.13.3"/>
    </reaction>
</comment>
<dbReference type="InterPro" id="IPR052162">
    <property type="entry name" value="Sensor_kinase/Photoreceptor"/>
</dbReference>
<dbReference type="SMART" id="SM01012">
    <property type="entry name" value="ANTAR"/>
    <property type="match status" value="1"/>
</dbReference>
<dbReference type="Pfam" id="PF08447">
    <property type="entry name" value="PAS_3"/>
    <property type="match status" value="1"/>
</dbReference>
<dbReference type="AlphaFoldDB" id="A0A1H1GJI1"/>
<dbReference type="InterPro" id="IPR013655">
    <property type="entry name" value="PAS_fold_3"/>
</dbReference>
<dbReference type="InterPro" id="IPR000014">
    <property type="entry name" value="PAS"/>
</dbReference>
<evidence type="ECO:0000313" key="9">
    <source>
        <dbReference type="Proteomes" id="UP000183053"/>
    </source>
</evidence>
<proteinExistence type="predicted"/>
<evidence type="ECO:0000256" key="2">
    <source>
        <dbReference type="ARBA" id="ARBA00012438"/>
    </source>
</evidence>
<dbReference type="Gene3D" id="1.10.10.10">
    <property type="entry name" value="Winged helix-like DNA-binding domain superfamily/Winged helix DNA-binding domain"/>
    <property type="match status" value="1"/>
</dbReference>
<dbReference type="GO" id="GO:0003723">
    <property type="term" value="F:RNA binding"/>
    <property type="evidence" value="ECO:0007669"/>
    <property type="project" value="InterPro"/>
</dbReference>
<gene>
    <name evidence="8" type="ORF">SAMN04489765_3378</name>
</gene>
<dbReference type="Pfam" id="PF03861">
    <property type="entry name" value="ANTAR"/>
    <property type="match status" value="1"/>
</dbReference>
<dbReference type="GO" id="GO:0004673">
    <property type="term" value="F:protein histidine kinase activity"/>
    <property type="evidence" value="ECO:0007669"/>
    <property type="project" value="UniProtKB-EC"/>
</dbReference>
<dbReference type="PANTHER" id="PTHR43304:SF1">
    <property type="entry name" value="PAC DOMAIN-CONTAINING PROTEIN"/>
    <property type="match status" value="1"/>
</dbReference>
<dbReference type="InterPro" id="IPR005561">
    <property type="entry name" value="ANTAR"/>
</dbReference>
<evidence type="ECO:0000256" key="5">
    <source>
        <dbReference type="ARBA" id="ARBA00022777"/>
    </source>
</evidence>
<feature type="domain" description="ANTAR" evidence="7">
    <location>
        <begin position="119"/>
        <end position="180"/>
    </location>
</feature>
<accession>A0A1H1GJI1</accession>
<evidence type="ECO:0000256" key="1">
    <source>
        <dbReference type="ARBA" id="ARBA00000085"/>
    </source>
</evidence>
<keyword evidence="9" id="KW-1185">Reference proteome</keyword>